<evidence type="ECO:0000313" key="3">
    <source>
        <dbReference type="EMBL" id="EYU21353.1"/>
    </source>
</evidence>
<proteinExistence type="predicted"/>
<dbReference type="Gene3D" id="1.20.1280.50">
    <property type="match status" value="1"/>
</dbReference>
<dbReference type="InterPro" id="IPR053781">
    <property type="entry name" value="F-box_AtFBL13-like"/>
</dbReference>
<dbReference type="InterPro" id="IPR001810">
    <property type="entry name" value="F-box_dom"/>
</dbReference>
<dbReference type="SUPFAM" id="SSF81383">
    <property type="entry name" value="F-box domain"/>
    <property type="match status" value="1"/>
</dbReference>
<dbReference type="Pfam" id="PF00646">
    <property type="entry name" value="F-box"/>
    <property type="match status" value="1"/>
</dbReference>
<dbReference type="Pfam" id="PF23622">
    <property type="entry name" value="LRR_At1g61320_AtMIF1"/>
    <property type="match status" value="1"/>
</dbReference>
<organism evidence="3 4">
    <name type="scientific">Erythranthe guttata</name>
    <name type="common">Yellow monkey flower</name>
    <name type="synonym">Mimulus guttatus</name>
    <dbReference type="NCBI Taxonomy" id="4155"/>
    <lineage>
        <taxon>Eukaryota</taxon>
        <taxon>Viridiplantae</taxon>
        <taxon>Streptophyta</taxon>
        <taxon>Embryophyta</taxon>
        <taxon>Tracheophyta</taxon>
        <taxon>Spermatophyta</taxon>
        <taxon>Magnoliopsida</taxon>
        <taxon>eudicotyledons</taxon>
        <taxon>Gunneridae</taxon>
        <taxon>Pentapetalae</taxon>
        <taxon>asterids</taxon>
        <taxon>lamiids</taxon>
        <taxon>Lamiales</taxon>
        <taxon>Phrymaceae</taxon>
        <taxon>Erythranthe</taxon>
    </lineage>
</organism>
<dbReference type="AlphaFoldDB" id="A0A022Q2H2"/>
<protein>
    <recommendedName>
        <fullName evidence="2">F-box domain-containing protein</fullName>
    </recommendedName>
</protein>
<dbReference type="EMBL" id="KI632223">
    <property type="protein sequence ID" value="EYU21353.1"/>
    <property type="molecule type" value="Genomic_DNA"/>
</dbReference>
<evidence type="ECO:0000259" key="2">
    <source>
        <dbReference type="PROSITE" id="PS50181"/>
    </source>
</evidence>
<dbReference type="PROSITE" id="PS50181">
    <property type="entry name" value="FBOX"/>
    <property type="match status" value="1"/>
</dbReference>
<dbReference type="STRING" id="4155.A0A022Q2H2"/>
<sequence length="522" mass="60208">MKKHKADLDRQQNPRKRKEEEETDALLTKKQNAAATVKIDDLPEDILIHILSRMSIKDAVRTSVLSRRWRYLWMYISQKLEFDDRYDRNITLLDDADERSGIVIKRKKFKTWVKHILKLHRGQRVDSLVIRFTNLRLRYLSSDIDSWIYFAVEKEVKLFELNLSVEDGFHCSYKFPNIDKLRSREVKVKSPVFGSLRSLRLVDVDIEDEVVKYLLASCPCVEYLCIRASNTTKNLEVVDPLPNLKELEISDCCNLESLDISANNLVSCTYQGKKIRSPFKKTPNLTELTLGGEFCHSFIFEPNKHSSYSAQLVKLVLNLKTMAPERTNVPCDLPQLDSLKRLELNTVTKTDESFLFFLSLIKASPNLHEFKIKLVYLLLDFRLPGSIRFVQRTPFPEVTPENAKCFTHNNLKVIELVGFIGLATETPFIQRLFNVAPLVEKVLFDTPIGYYRFHPLIDSVAASEECRNVMYVVLLMNVRPSLPRKVEKDTPSYNNISSVDNILPSETENENINALANSGKPN</sequence>
<evidence type="ECO:0000313" key="4">
    <source>
        <dbReference type="Proteomes" id="UP000030748"/>
    </source>
</evidence>
<dbReference type="InterPro" id="IPR036047">
    <property type="entry name" value="F-box-like_dom_sf"/>
</dbReference>
<dbReference type="InterPro" id="IPR053772">
    <property type="entry name" value="At1g61320/At1g61330-like"/>
</dbReference>
<dbReference type="Gene3D" id="3.80.10.10">
    <property type="entry name" value="Ribonuclease Inhibitor"/>
    <property type="match status" value="1"/>
</dbReference>
<keyword evidence="4" id="KW-1185">Reference proteome</keyword>
<dbReference type="SMART" id="SM00256">
    <property type="entry name" value="FBOX"/>
    <property type="match status" value="1"/>
</dbReference>
<feature type="non-terminal residue" evidence="3">
    <location>
        <position position="522"/>
    </location>
</feature>
<accession>A0A022Q2H2</accession>
<dbReference type="CDD" id="cd22160">
    <property type="entry name" value="F-box_AtFBL13-like"/>
    <property type="match status" value="1"/>
</dbReference>
<gene>
    <name evidence="3" type="ORF">MIMGU_mgv11b016721mg</name>
</gene>
<feature type="domain" description="F-box" evidence="2">
    <location>
        <begin position="36"/>
        <end position="89"/>
    </location>
</feature>
<dbReference type="InterPro" id="IPR032675">
    <property type="entry name" value="LRR_dom_sf"/>
</dbReference>
<dbReference type="PANTHER" id="PTHR34145">
    <property type="entry name" value="OS02G0105600 PROTEIN"/>
    <property type="match status" value="1"/>
</dbReference>
<dbReference type="PANTHER" id="PTHR34145:SF68">
    <property type="entry name" value="FBD DOMAIN-CONTAINING PROTEIN"/>
    <property type="match status" value="1"/>
</dbReference>
<feature type="compositionally biased region" description="Basic and acidic residues" evidence="1">
    <location>
        <begin position="1"/>
        <end position="20"/>
    </location>
</feature>
<dbReference type="SUPFAM" id="SSF52047">
    <property type="entry name" value="RNI-like"/>
    <property type="match status" value="1"/>
</dbReference>
<dbReference type="eggNOG" id="ENOG502S6P6">
    <property type="taxonomic scope" value="Eukaryota"/>
</dbReference>
<reference evidence="3 4" key="1">
    <citation type="journal article" date="2013" name="Proc. Natl. Acad. Sci. U.S.A.">
        <title>Fine-scale variation in meiotic recombination in Mimulus inferred from population shotgun sequencing.</title>
        <authorList>
            <person name="Hellsten U."/>
            <person name="Wright K.M."/>
            <person name="Jenkins J."/>
            <person name="Shu S."/>
            <person name="Yuan Y."/>
            <person name="Wessler S.R."/>
            <person name="Schmutz J."/>
            <person name="Willis J.H."/>
            <person name="Rokhsar D.S."/>
        </authorList>
    </citation>
    <scope>NUCLEOTIDE SEQUENCE [LARGE SCALE GENOMIC DNA]</scope>
    <source>
        <strain evidence="4">cv. DUN x IM62</strain>
    </source>
</reference>
<dbReference type="Proteomes" id="UP000030748">
    <property type="component" value="Unassembled WGS sequence"/>
</dbReference>
<evidence type="ECO:0000256" key="1">
    <source>
        <dbReference type="SAM" id="MobiDB-lite"/>
    </source>
</evidence>
<name>A0A022Q2H2_ERYGU</name>
<dbReference type="InterPro" id="IPR055357">
    <property type="entry name" value="LRR_At1g61320_AtMIF1"/>
</dbReference>
<feature type="region of interest" description="Disordered" evidence="1">
    <location>
        <begin position="1"/>
        <end position="26"/>
    </location>
</feature>